<dbReference type="EMBL" id="FOHX01000006">
    <property type="protein sequence ID" value="SEU16288.1"/>
    <property type="molecule type" value="Genomic_DNA"/>
</dbReference>
<dbReference type="OrthoDB" id="3543232at2"/>
<dbReference type="Proteomes" id="UP000199361">
    <property type="component" value="Unassembled WGS sequence"/>
</dbReference>
<sequence>MIRRVLTPLLATLLAAAAVTAATASPAQARACRIDHYCVTTFYSDGTYTTVVGELYEDCAGNRSMWGTRGIPVFVETPC</sequence>
<evidence type="ECO:0000313" key="2">
    <source>
        <dbReference type="EMBL" id="SEU16288.1"/>
    </source>
</evidence>
<protein>
    <recommendedName>
        <fullName evidence="4">Secreted protein</fullName>
    </recommendedName>
</protein>
<dbReference type="InterPro" id="IPR046256">
    <property type="entry name" value="DUF6289"/>
</dbReference>
<evidence type="ECO:0008006" key="4">
    <source>
        <dbReference type="Google" id="ProtNLM"/>
    </source>
</evidence>
<evidence type="ECO:0000313" key="3">
    <source>
        <dbReference type="Proteomes" id="UP000199361"/>
    </source>
</evidence>
<proteinExistence type="predicted"/>
<name>A0A1I0JZJ8_9ACTN</name>
<reference evidence="2 3" key="1">
    <citation type="submission" date="2016-10" db="EMBL/GenBank/DDBJ databases">
        <authorList>
            <person name="de Groot N.N."/>
        </authorList>
    </citation>
    <scope>NUCLEOTIDE SEQUENCE [LARGE SCALE GENOMIC DNA]</scope>
    <source>
        <strain evidence="2 3">CGMCC 4.5598</strain>
    </source>
</reference>
<organism evidence="2 3">
    <name type="scientific">Nonomuraea wenchangensis</name>
    <dbReference type="NCBI Taxonomy" id="568860"/>
    <lineage>
        <taxon>Bacteria</taxon>
        <taxon>Bacillati</taxon>
        <taxon>Actinomycetota</taxon>
        <taxon>Actinomycetes</taxon>
        <taxon>Streptosporangiales</taxon>
        <taxon>Streptosporangiaceae</taxon>
        <taxon>Nonomuraea</taxon>
    </lineage>
</organism>
<feature type="chain" id="PRO_5038573723" description="Secreted protein" evidence="1">
    <location>
        <begin position="25"/>
        <end position="79"/>
    </location>
</feature>
<dbReference type="RefSeq" id="WP_091083866.1">
    <property type="nucleotide sequence ID" value="NZ_FOHX01000006.1"/>
</dbReference>
<keyword evidence="3" id="KW-1185">Reference proteome</keyword>
<gene>
    <name evidence="2" type="ORF">SAMN05421811_106427</name>
</gene>
<keyword evidence="1" id="KW-0732">Signal</keyword>
<dbReference type="Pfam" id="PF19806">
    <property type="entry name" value="DUF6289"/>
    <property type="match status" value="1"/>
</dbReference>
<dbReference type="AlphaFoldDB" id="A0A1I0JZJ8"/>
<evidence type="ECO:0000256" key="1">
    <source>
        <dbReference type="SAM" id="SignalP"/>
    </source>
</evidence>
<accession>A0A1I0JZJ8</accession>
<feature type="signal peptide" evidence="1">
    <location>
        <begin position="1"/>
        <end position="24"/>
    </location>
</feature>
<dbReference type="STRING" id="568860.SAMN05421811_106427"/>